<evidence type="ECO:0000256" key="1">
    <source>
        <dbReference type="ARBA" id="ARBA00010216"/>
    </source>
</evidence>
<dbReference type="GO" id="GO:0072659">
    <property type="term" value="P:protein localization to plasma membrane"/>
    <property type="evidence" value="ECO:0007669"/>
    <property type="project" value="InterPro"/>
</dbReference>
<dbReference type="RefSeq" id="XP_064691564.1">
    <property type="nucleotide sequence ID" value="XM_064840927.1"/>
</dbReference>
<dbReference type="GO" id="GO:0005886">
    <property type="term" value="C:plasma membrane"/>
    <property type="evidence" value="ECO:0007669"/>
    <property type="project" value="TreeGrafter"/>
</dbReference>
<dbReference type="InterPro" id="IPR049150">
    <property type="entry name" value="EFR3_HEAT-like_rpt"/>
</dbReference>
<dbReference type="Proteomes" id="UP001274830">
    <property type="component" value="Unassembled WGS sequence"/>
</dbReference>
<evidence type="ECO:0000313" key="4">
    <source>
        <dbReference type="Proteomes" id="UP001274830"/>
    </source>
</evidence>
<protein>
    <submittedName>
        <fullName evidence="3">Plasma membrane localization protein</fullName>
    </submittedName>
</protein>
<sequence>MPKTHLPAHMDSVRQKLRPKHQILILKCYPRLPKNSAADVKPNGSELSYLLFYASTRRSKLQKVGGFLERKTAKDVYSQASARVLVTLQILTALLENKVVGEGSPLALTAPYVMRIISGILLNTNDISLIEASQKTWDVFCKHQDQAVLAADHEYRELYEKVVGQYAEYAHKAGAKKLGKSVSPVATHDAIRLREAGLHATKSVITSDALAFESGRHVLTIAIPAILSNVRGVDGAYLENLLRESKRSESEEKDKAINRRQSMATVRTYTETSLDTDPRTAEGTAQDADAIAEEGVAVLALDCLKAVFTSENRAQTRSAAVALLDYLRDLQYYRRPQTLEKNTTDFKIDTWAVKAYEQCVAWTPVQDRFILLVTAVDTMIHLPLRERDLRQHQLLASLIDDTLRSDLNLIGLSVMDVLLGLIQQTLRILQYQDPPGAASSPVTSSNDELKPTTSGASAVPVGIASEARLQLIHSLKACIADLATHVYYTDQISDMISAILMRLKPSPAPIGQQNPLVTALAIEEPKSAVNEVASNASIPHRERSNSTSGFFSFDTARQVALEAVRDIIKVANSSRAMNSSIVADSRNPVHISIWEGTQWLLRDPAPAVRMAYNDALITWLEHETKKSDFRLDVPKTAPRKRAQDPHSAAEGYIGSTLARRAVSNASATKDRTQTVLNKRISSSQTFLQLLHLANYENVLQFASTSPQDIIMQSTLLATLVKRLGTNAVASGLPMIFALQEEIARVESPVGKVRIGTLVHGYLWAVVEVFNCQEEMVGRNILQEVARRKGHGIWVKEVEFPPLSMDTIRERTVSGRSEMEKSLRLHEELRAFDDREELVDVVLEHYQTTVASPTPSAPTSPGRNFTLPTSLDRSTSGYLGAKQLADPQLIVKARTAMVSKWSREECLAQIAAMAPKSVSLSGSRTSPVQVAALAAAAGAGNHRQLLAAVNTGPMRNGKGTPPKQRQQQQALGNDNERLASQNPDRRPSGSSAGFGAGKVGSSSAARPPVRVEELKKILAGGVFSTLGGGPVSHGGRQNGTMRGADDGDTASESMMTADDDLESEDGSMPVKKKGPLDVDTLLATIEVKETRRVGVGRPPY</sequence>
<accession>A0AAE1C1C7</accession>
<dbReference type="AlphaFoldDB" id="A0AAE1C1C7"/>
<feature type="compositionally biased region" description="Polar residues" evidence="2">
    <location>
        <begin position="440"/>
        <end position="456"/>
    </location>
</feature>
<evidence type="ECO:0000256" key="2">
    <source>
        <dbReference type="SAM" id="MobiDB-lite"/>
    </source>
</evidence>
<feature type="region of interest" description="Disordered" evidence="2">
    <location>
        <begin position="950"/>
        <end position="1006"/>
    </location>
</feature>
<feature type="compositionally biased region" description="Polar residues" evidence="2">
    <location>
        <begin position="962"/>
        <end position="981"/>
    </location>
</feature>
<feature type="region of interest" description="Disordered" evidence="2">
    <location>
        <begin position="437"/>
        <end position="456"/>
    </location>
</feature>
<comment type="caution">
    <text evidence="3">The sequence shown here is derived from an EMBL/GenBank/DDBJ whole genome shotgun (WGS) entry which is preliminary data.</text>
</comment>
<keyword evidence="4" id="KW-1185">Reference proteome</keyword>
<feature type="region of interest" description="Disordered" evidence="2">
    <location>
        <begin position="1024"/>
        <end position="1074"/>
    </location>
</feature>
<organism evidence="3 4">
    <name type="scientific">Recurvomyces mirabilis</name>
    <dbReference type="NCBI Taxonomy" id="574656"/>
    <lineage>
        <taxon>Eukaryota</taxon>
        <taxon>Fungi</taxon>
        <taxon>Dikarya</taxon>
        <taxon>Ascomycota</taxon>
        <taxon>Pezizomycotina</taxon>
        <taxon>Dothideomycetes</taxon>
        <taxon>Dothideomycetidae</taxon>
        <taxon>Mycosphaerellales</taxon>
        <taxon>Teratosphaeriaceae</taxon>
        <taxon>Recurvomyces</taxon>
    </lineage>
</organism>
<comment type="similarity">
    <text evidence="1">Belongs to the EFR3 family.</text>
</comment>
<gene>
    <name evidence="3" type="primary">EFR3</name>
    <name evidence="3" type="ORF">LTR78_005388</name>
</gene>
<name>A0AAE1C1C7_9PEZI</name>
<evidence type="ECO:0000313" key="3">
    <source>
        <dbReference type="EMBL" id="KAK3674666.1"/>
    </source>
</evidence>
<dbReference type="InterPro" id="IPR039786">
    <property type="entry name" value="EFR3"/>
</dbReference>
<dbReference type="GeneID" id="89965476"/>
<dbReference type="PANTHER" id="PTHR47766">
    <property type="entry name" value="PROTEIN EFR3"/>
    <property type="match status" value="1"/>
</dbReference>
<dbReference type="Pfam" id="PF21072">
    <property type="entry name" value="EFR3"/>
    <property type="match status" value="1"/>
</dbReference>
<dbReference type="EMBL" id="JAUTXT010000018">
    <property type="protein sequence ID" value="KAK3674666.1"/>
    <property type="molecule type" value="Genomic_DNA"/>
</dbReference>
<reference evidence="3" key="1">
    <citation type="submission" date="2023-07" db="EMBL/GenBank/DDBJ databases">
        <title>Black Yeasts Isolated from many extreme environments.</title>
        <authorList>
            <person name="Coleine C."/>
            <person name="Stajich J.E."/>
            <person name="Selbmann L."/>
        </authorList>
    </citation>
    <scope>NUCLEOTIDE SEQUENCE</scope>
    <source>
        <strain evidence="3">CCFEE 5485</strain>
    </source>
</reference>
<proteinExistence type="inferred from homology"/>
<dbReference type="PANTHER" id="PTHR47766:SF1">
    <property type="entry name" value="PROTEIN EFR3"/>
    <property type="match status" value="1"/>
</dbReference>